<comment type="caution">
    <text evidence="6">The sequence shown here is derived from an EMBL/GenBank/DDBJ whole genome shotgun (WGS) entry which is preliminary data.</text>
</comment>
<dbReference type="Proteomes" id="UP000035720">
    <property type="component" value="Unassembled WGS sequence"/>
</dbReference>
<dbReference type="CDD" id="cd08996">
    <property type="entry name" value="GH32_FFase"/>
    <property type="match status" value="1"/>
</dbReference>
<keyword evidence="3 6" id="KW-0378">Hydrolase</keyword>
<evidence type="ECO:0000256" key="4">
    <source>
        <dbReference type="ARBA" id="ARBA00023295"/>
    </source>
</evidence>
<dbReference type="InterPro" id="IPR013148">
    <property type="entry name" value="Glyco_hydro_32_N"/>
</dbReference>
<keyword evidence="7" id="KW-1185">Reference proteome</keyword>
<organism evidence="6 7">
    <name type="scientific">Nostocoides jenkinsii Ben 74</name>
    <dbReference type="NCBI Taxonomy" id="1193518"/>
    <lineage>
        <taxon>Bacteria</taxon>
        <taxon>Bacillati</taxon>
        <taxon>Actinomycetota</taxon>
        <taxon>Actinomycetes</taxon>
        <taxon>Micrococcales</taxon>
        <taxon>Intrasporangiaceae</taxon>
        <taxon>Nostocoides</taxon>
    </lineage>
</organism>
<evidence type="ECO:0000259" key="5">
    <source>
        <dbReference type="Pfam" id="PF00251"/>
    </source>
</evidence>
<dbReference type="PANTHER" id="PTHR43101">
    <property type="entry name" value="BETA-FRUCTOSIDASE"/>
    <property type="match status" value="1"/>
</dbReference>
<dbReference type="EC" id="3.2.1.26" evidence="2"/>
<dbReference type="InterPro" id="IPR051214">
    <property type="entry name" value="GH32_Enzymes"/>
</dbReference>
<evidence type="ECO:0000256" key="2">
    <source>
        <dbReference type="ARBA" id="ARBA00012758"/>
    </source>
</evidence>
<evidence type="ECO:0000313" key="7">
    <source>
        <dbReference type="Proteomes" id="UP000035720"/>
    </source>
</evidence>
<dbReference type="RefSeq" id="WP_048544791.1">
    <property type="nucleotide sequence ID" value="NZ_HF571038.1"/>
</dbReference>
<dbReference type="PROSITE" id="PS00609">
    <property type="entry name" value="GLYCOSYL_HYDROL_F32"/>
    <property type="match status" value="1"/>
</dbReference>
<evidence type="ECO:0000313" key="6">
    <source>
        <dbReference type="EMBL" id="CCI52424.1"/>
    </source>
</evidence>
<reference evidence="6 7" key="1">
    <citation type="journal article" date="2013" name="ISME J.">
        <title>A metabolic model for members of the genus Tetrasphaera involved in enhanced biological phosphorus removal.</title>
        <authorList>
            <person name="Kristiansen R."/>
            <person name="Nguyen H.T.T."/>
            <person name="Saunders A.M."/>
            <person name="Nielsen J.L."/>
            <person name="Wimmer R."/>
            <person name="Le V.Q."/>
            <person name="McIlroy S.J."/>
            <person name="Petrovski S."/>
            <person name="Seviour R.J."/>
            <person name="Calteau A."/>
            <person name="Nielsen K.L."/>
            <person name="Nielsen P.H."/>
        </authorList>
    </citation>
    <scope>NUCLEOTIDE SEQUENCE [LARGE SCALE GENOMIC DNA]</scope>
    <source>
        <strain evidence="6 7">Ben 74</strain>
    </source>
</reference>
<comment type="similarity">
    <text evidence="1">Belongs to the glycosyl hydrolase 32 family.</text>
</comment>
<dbReference type="EMBL" id="CAJC01000079">
    <property type="protein sequence ID" value="CCI52424.1"/>
    <property type="molecule type" value="Genomic_DNA"/>
</dbReference>
<evidence type="ECO:0000256" key="1">
    <source>
        <dbReference type="ARBA" id="ARBA00009902"/>
    </source>
</evidence>
<dbReference type="InterPro" id="IPR018053">
    <property type="entry name" value="Glyco_hydro_32_AS"/>
</dbReference>
<dbReference type="InterPro" id="IPR023296">
    <property type="entry name" value="Glyco_hydro_beta-prop_sf"/>
</dbReference>
<dbReference type="OrthoDB" id="9776657at2"/>
<dbReference type="SUPFAM" id="SSF75005">
    <property type="entry name" value="Arabinanase/levansucrase/invertase"/>
    <property type="match status" value="1"/>
</dbReference>
<dbReference type="PANTHER" id="PTHR43101:SF1">
    <property type="entry name" value="BETA-FRUCTOSIDASE"/>
    <property type="match status" value="1"/>
</dbReference>
<dbReference type="SMART" id="SM00640">
    <property type="entry name" value="Glyco_32"/>
    <property type="match status" value="1"/>
</dbReference>
<dbReference type="GO" id="GO:0005975">
    <property type="term" value="P:carbohydrate metabolic process"/>
    <property type="evidence" value="ECO:0007669"/>
    <property type="project" value="InterPro"/>
</dbReference>
<keyword evidence="4" id="KW-0326">Glycosidase</keyword>
<dbReference type="InterPro" id="IPR001362">
    <property type="entry name" value="Glyco_hydro_32"/>
</dbReference>
<dbReference type="AlphaFoldDB" id="A0A077M7B9"/>
<dbReference type="Gene3D" id="2.115.10.20">
    <property type="entry name" value="Glycosyl hydrolase domain, family 43"/>
    <property type="match status" value="1"/>
</dbReference>
<dbReference type="STRING" id="1193518.BN13_170025"/>
<proteinExistence type="inferred from homology"/>
<dbReference type="Pfam" id="PF00251">
    <property type="entry name" value="Glyco_hydro_32N"/>
    <property type="match status" value="1"/>
</dbReference>
<sequence length="412" mass="43819">MPEPVALPRLHIRPGYGWLNDPNGMAHVDGRWHVFFQHNPQAPVHNRIQWGHVSSADLVTWTEHPVAFGPQEGGPDDFGCWSGVFAPGLARPAVVYSGVAASDGQSTVCLRWGSADLLDWSDPIVVARTPPGVQIMRDPFLFSWGERRWALLGAELAEGGPAILLYDCADMLAWQPAGHFAHHRDPVLDGLPRADIWECPQLLQVGEQTALIVSRWLAEELLEVFWVGGAITDRDGTPAFVADTAAGWGVLDAGTSCYAPQLVNTGDGSLLLGWVRSRPDQTPEVPVAGCLTFPRRLHLDHGRVVCVLDPGVAAALLASATVETVGSGRHTVEGQCVVVPAADATLTSAGDPGLVVAVPVGAQAWIDADVLEVYAAPSPSPSSPNPPATYRGLGGWVLDLPTGTAELHRLPG</sequence>
<gene>
    <name evidence="6" type="ORF">BN13_170025</name>
</gene>
<accession>A0A077M7B9</accession>
<evidence type="ECO:0000256" key="3">
    <source>
        <dbReference type="ARBA" id="ARBA00022801"/>
    </source>
</evidence>
<name>A0A077M7B9_9MICO</name>
<protein>
    <recommendedName>
        <fullName evidence="2">beta-fructofuranosidase</fullName>
        <ecNumber evidence="2">3.2.1.26</ecNumber>
    </recommendedName>
</protein>
<feature type="domain" description="Glycosyl hydrolase family 32 N-terminal" evidence="5">
    <location>
        <begin position="11"/>
        <end position="302"/>
    </location>
</feature>
<dbReference type="GO" id="GO:0004564">
    <property type="term" value="F:beta-fructofuranosidase activity"/>
    <property type="evidence" value="ECO:0007669"/>
    <property type="project" value="UniProtKB-EC"/>
</dbReference>